<comment type="caution">
    <text evidence="1">The sequence shown here is derived from an EMBL/GenBank/DDBJ whole genome shotgun (WGS) entry which is preliminary data.</text>
</comment>
<reference evidence="1 2" key="1">
    <citation type="submission" date="2020-02" db="EMBL/GenBank/DDBJ databases">
        <title>Shewanella WXL01 sp. nov., a marine bacterium isolated from green algae in Luhuitou Fringing Reef (Northern South China Sea).</title>
        <authorList>
            <person name="Wang X."/>
        </authorList>
    </citation>
    <scope>NUCLEOTIDE SEQUENCE [LARGE SCALE GENOMIC DNA]</scope>
    <source>
        <strain evidence="1 2">MCCC 1A01895</strain>
    </source>
</reference>
<gene>
    <name evidence="1" type="ORF">G3R48_13085</name>
</gene>
<organism evidence="1 2">
    <name type="scientific">Shewanella intestini</name>
    <dbReference type="NCBI Taxonomy" id="2017544"/>
    <lineage>
        <taxon>Bacteria</taxon>
        <taxon>Pseudomonadati</taxon>
        <taxon>Pseudomonadota</taxon>
        <taxon>Gammaproteobacteria</taxon>
        <taxon>Alteromonadales</taxon>
        <taxon>Shewanellaceae</taxon>
        <taxon>Shewanella</taxon>
    </lineage>
</organism>
<accession>A0ABS5I4G1</accession>
<sequence>MKYKTMLWAITVIASLGLNVATVLSANVFDALHGALSYVSPQALLGHGKSAQFNKVKLNNAQLKKQLKLKKHNMVQVKRISGRISKRVVKGVVRNTSSIMGEAVPYVGIGVMLAVTAADVYDGCQTVKDLNQMTALIDVNHQAVDEATVCGIEVPTVDDVKQQINQLLF</sequence>
<dbReference type="Proteomes" id="UP000811844">
    <property type="component" value="Unassembled WGS sequence"/>
</dbReference>
<protein>
    <submittedName>
        <fullName evidence="1">Uncharacterized protein</fullName>
    </submittedName>
</protein>
<proteinExistence type="predicted"/>
<dbReference type="EMBL" id="JAAIKR010000013">
    <property type="protein sequence ID" value="MBR9728912.1"/>
    <property type="molecule type" value="Genomic_DNA"/>
</dbReference>
<evidence type="ECO:0000313" key="1">
    <source>
        <dbReference type="EMBL" id="MBR9728912.1"/>
    </source>
</evidence>
<dbReference type="RefSeq" id="WP_153665393.1">
    <property type="nucleotide sequence ID" value="NZ_JAAIKR010000013.1"/>
</dbReference>
<evidence type="ECO:0000313" key="2">
    <source>
        <dbReference type="Proteomes" id="UP000811844"/>
    </source>
</evidence>
<keyword evidence="2" id="KW-1185">Reference proteome</keyword>
<name>A0ABS5I4G1_9GAMM</name>